<comment type="similarity">
    <text evidence="2">Belongs to the YjiK family.</text>
</comment>
<reference evidence="5 6" key="1">
    <citation type="journal article" date="2005" name="Nucleic Acids Res.">
        <title>Genomic blueprint of Hahella chejuensis, a marine microbe producing an algicidal agent.</title>
        <authorList>
            <person name="Jeong H."/>
            <person name="Yim J.H."/>
            <person name="Lee C."/>
            <person name="Choi S.-H."/>
            <person name="Park Y.K."/>
            <person name="Yoon S.H."/>
            <person name="Hur C.-G."/>
            <person name="Kang H.-Y."/>
            <person name="Kim D."/>
            <person name="Lee H.H."/>
            <person name="Park K.H."/>
            <person name="Park S.-H."/>
            <person name="Park H.-S."/>
            <person name="Lee H.K."/>
            <person name="Oh T.K."/>
            <person name="Kim J.F."/>
        </authorList>
    </citation>
    <scope>NUCLEOTIDE SEQUENCE [LARGE SCALE GENOMIC DNA]</scope>
    <source>
        <strain evidence="5 6">KCTC 2396</strain>
    </source>
</reference>
<dbReference type="eggNOG" id="COG3204">
    <property type="taxonomic scope" value="Bacteria"/>
</dbReference>
<dbReference type="GO" id="GO:0005886">
    <property type="term" value="C:plasma membrane"/>
    <property type="evidence" value="ECO:0007669"/>
    <property type="project" value="UniProtKB-SubCell"/>
</dbReference>
<dbReference type="Pfam" id="PF06977">
    <property type="entry name" value="SdiA-regulated"/>
    <property type="match status" value="1"/>
</dbReference>
<dbReference type="OrthoDB" id="6080098at2"/>
<evidence type="ECO:0000256" key="2">
    <source>
        <dbReference type="ARBA" id="ARBA00009852"/>
    </source>
</evidence>
<accession>Q2SNJ6</accession>
<name>Q2SNJ6_HAHCH</name>
<dbReference type="AlphaFoldDB" id="Q2SNJ6"/>
<dbReference type="RefSeq" id="WP_011394853.1">
    <property type="nucleotide sequence ID" value="NC_007645.1"/>
</dbReference>
<dbReference type="SUPFAM" id="SSF50956">
    <property type="entry name" value="Thermostable phytase (3-phytase)"/>
    <property type="match status" value="1"/>
</dbReference>
<dbReference type="Proteomes" id="UP000000238">
    <property type="component" value="Chromosome"/>
</dbReference>
<dbReference type="KEGG" id="hch:HCH_00886"/>
<dbReference type="HOGENOM" id="CLU_993677_0_0_6"/>
<dbReference type="STRING" id="349521.HCH_00886"/>
<keyword evidence="4" id="KW-0472">Membrane</keyword>
<evidence type="ECO:0000256" key="4">
    <source>
        <dbReference type="ARBA" id="ARBA00023136"/>
    </source>
</evidence>
<dbReference type="EMBL" id="CP000155">
    <property type="protein sequence ID" value="ABC27778.1"/>
    <property type="molecule type" value="Genomic_DNA"/>
</dbReference>
<keyword evidence="3" id="KW-1003">Cell membrane</keyword>
<evidence type="ECO:0000256" key="3">
    <source>
        <dbReference type="ARBA" id="ARBA00022475"/>
    </source>
</evidence>
<protein>
    <submittedName>
        <fullName evidence="5">Uncharacterized protein conserved in bacteria</fullName>
    </submittedName>
</protein>
<comment type="subcellular location">
    <subcellularLocation>
        <location evidence="1">Cell membrane</location>
    </subcellularLocation>
</comment>
<evidence type="ECO:0000256" key="1">
    <source>
        <dbReference type="ARBA" id="ARBA00004236"/>
    </source>
</evidence>
<evidence type="ECO:0000313" key="6">
    <source>
        <dbReference type="Proteomes" id="UP000000238"/>
    </source>
</evidence>
<organism evidence="5 6">
    <name type="scientific">Hahella chejuensis (strain KCTC 2396)</name>
    <dbReference type="NCBI Taxonomy" id="349521"/>
    <lineage>
        <taxon>Bacteria</taxon>
        <taxon>Pseudomonadati</taxon>
        <taxon>Pseudomonadota</taxon>
        <taxon>Gammaproteobacteria</taxon>
        <taxon>Oceanospirillales</taxon>
        <taxon>Hahellaceae</taxon>
        <taxon>Hahella</taxon>
    </lineage>
</organism>
<proteinExistence type="inferred from homology"/>
<dbReference type="InterPro" id="IPR009722">
    <property type="entry name" value="YjiK/CarP"/>
</dbReference>
<evidence type="ECO:0000313" key="5">
    <source>
        <dbReference type="EMBL" id="ABC27778.1"/>
    </source>
</evidence>
<keyword evidence="6" id="KW-1185">Reference proteome</keyword>
<sequence length="307" mass="32920">MRRSPVIRLSAFSGHLTHCIKHSLRLAASITFSVGLVAHAEAIEISLQLTESPSIKNKAQGLTEPSGLSMGANGDLWTVSDDTAKLFRLNAGGAIIDSLDVTGAGFEGVAYDAKNSRLIAVKEESNELFIINPGNKQLIERRKLSAVEGFSQAAPYFSQGGANKGLEGIAWNPVDGSFYVIKEGEPGVLIHLSSDLNRVIKTVKLSETGVSDDDTALDDIDYSGLTVIPEHNLLAIVSDKAARVFFYDLQSGQVKGSAELMRPAKAPGKFKAVRKAEGVAYDSKSGTLYVVSDKDAALYAYKLIMQE</sequence>
<gene>
    <name evidence="5" type="ordered locus">HCH_00886</name>
</gene>
<dbReference type="InterPro" id="IPR011042">
    <property type="entry name" value="6-blade_b-propeller_TolB-like"/>
</dbReference>
<dbReference type="Gene3D" id="2.120.10.30">
    <property type="entry name" value="TolB, C-terminal domain"/>
    <property type="match status" value="1"/>
</dbReference>